<proteinExistence type="predicted"/>
<dbReference type="VEuPathDB" id="VectorBase:HLOH_058304"/>
<keyword evidence="1" id="KW-0175">Coiled coil</keyword>
<reference evidence="3 4" key="1">
    <citation type="journal article" date="2020" name="Cell">
        <title>Large-Scale Comparative Analyses of Tick Genomes Elucidate Their Genetic Diversity and Vector Capacities.</title>
        <authorList>
            <consortium name="Tick Genome and Microbiome Consortium (TIGMIC)"/>
            <person name="Jia N."/>
            <person name="Wang J."/>
            <person name="Shi W."/>
            <person name="Du L."/>
            <person name="Sun Y."/>
            <person name="Zhan W."/>
            <person name="Jiang J.F."/>
            <person name="Wang Q."/>
            <person name="Zhang B."/>
            <person name="Ji P."/>
            <person name="Bell-Sakyi L."/>
            <person name="Cui X.M."/>
            <person name="Yuan T.T."/>
            <person name="Jiang B.G."/>
            <person name="Yang W.F."/>
            <person name="Lam T.T."/>
            <person name="Chang Q.C."/>
            <person name="Ding S.J."/>
            <person name="Wang X.J."/>
            <person name="Zhu J.G."/>
            <person name="Ruan X.D."/>
            <person name="Zhao L."/>
            <person name="Wei J.T."/>
            <person name="Ye R.Z."/>
            <person name="Que T.C."/>
            <person name="Du C.H."/>
            <person name="Zhou Y.H."/>
            <person name="Cheng J.X."/>
            <person name="Dai P.F."/>
            <person name="Guo W.B."/>
            <person name="Han X.H."/>
            <person name="Huang E.J."/>
            <person name="Li L.F."/>
            <person name="Wei W."/>
            <person name="Gao Y.C."/>
            <person name="Liu J.Z."/>
            <person name="Shao H.Z."/>
            <person name="Wang X."/>
            <person name="Wang C.C."/>
            <person name="Yang T.C."/>
            <person name="Huo Q.B."/>
            <person name="Li W."/>
            <person name="Chen H.Y."/>
            <person name="Chen S.E."/>
            <person name="Zhou L.G."/>
            <person name="Ni X.B."/>
            <person name="Tian J.H."/>
            <person name="Sheng Y."/>
            <person name="Liu T."/>
            <person name="Pan Y.S."/>
            <person name="Xia L.Y."/>
            <person name="Li J."/>
            <person name="Zhao F."/>
            <person name="Cao W.C."/>
        </authorList>
    </citation>
    <scope>NUCLEOTIDE SEQUENCE [LARGE SCALE GENOMIC DNA]</scope>
    <source>
        <strain evidence="3">HaeL-2018</strain>
    </source>
</reference>
<name>A0A9J6H581_HAELO</name>
<evidence type="ECO:0000256" key="1">
    <source>
        <dbReference type="SAM" id="Coils"/>
    </source>
</evidence>
<feature type="compositionally biased region" description="Acidic residues" evidence="2">
    <location>
        <begin position="211"/>
        <end position="226"/>
    </location>
</feature>
<evidence type="ECO:0000313" key="4">
    <source>
        <dbReference type="Proteomes" id="UP000821853"/>
    </source>
</evidence>
<comment type="caution">
    <text evidence="3">The sequence shown here is derived from an EMBL/GenBank/DDBJ whole genome shotgun (WGS) entry which is preliminary data.</text>
</comment>
<evidence type="ECO:0000256" key="2">
    <source>
        <dbReference type="SAM" id="MobiDB-lite"/>
    </source>
</evidence>
<sequence length="246" mass="27370">MDELANFSKALSEKAPGFIKELAKVFGEMTAKILDAVASLGADIKKVAASNSTITYELATVKESMGFINECFEGFKAEIKTLWQEVTEATNRSLGSQKECERLERELRDTKREIIALKQYSRRNNIQLKGVLLTEEENVADIVRKVATFLKVELTGQDVDAAHRVPTKGSRPPNIVVKFVAKQDTKTHQRVRRIDPGVFYETFAARVPPDYSDDSDLDSSSYEEPENAASGGTTRLVLCVSKSIFV</sequence>
<feature type="region of interest" description="Disordered" evidence="2">
    <location>
        <begin position="210"/>
        <end position="229"/>
    </location>
</feature>
<evidence type="ECO:0000313" key="3">
    <source>
        <dbReference type="EMBL" id="KAH9382483.1"/>
    </source>
</evidence>
<protein>
    <submittedName>
        <fullName evidence="3">Uncharacterized protein</fullName>
    </submittedName>
</protein>
<accession>A0A9J6H581</accession>
<keyword evidence="4" id="KW-1185">Reference proteome</keyword>
<gene>
    <name evidence="3" type="ORF">HPB48_000521</name>
</gene>
<feature type="coiled-coil region" evidence="1">
    <location>
        <begin position="86"/>
        <end position="120"/>
    </location>
</feature>
<dbReference type="AlphaFoldDB" id="A0A9J6H581"/>
<dbReference type="Proteomes" id="UP000821853">
    <property type="component" value="Chromosome 9"/>
</dbReference>
<organism evidence="3 4">
    <name type="scientific">Haemaphysalis longicornis</name>
    <name type="common">Bush tick</name>
    <dbReference type="NCBI Taxonomy" id="44386"/>
    <lineage>
        <taxon>Eukaryota</taxon>
        <taxon>Metazoa</taxon>
        <taxon>Ecdysozoa</taxon>
        <taxon>Arthropoda</taxon>
        <taxon>Chelicerata</taxon>
        <taxon>Arachnida</taxon>
        <taxon>Acari</taxon>
        <taxon>Parasitiformes</taxon>
        <taxon>Ixodida</taxon>
        <taxon>Ixodoidea</taxon>
        <taxon>Ixodidae</taxon>
        <taxon>Haemaphysalinae</taxon>
        <taxon>Haemaphysalis</taxon>
    </lineage>
</organism>
<dbReference type="EMBL" id="JABSTR010000011">
    <property type="protein sequence ID" value="KAH9382483.1"/>
    <property type="molecule type" value="Genomic_DNA"/>
</dbReference>